<keyword evidence="2" id="KW-0812">Transmembrane</keyword>
<proteinExistence type="predicted"/>
<dbReference type="EMBL" id="GL378360">
    <property type="protein sequence ID" value="EFJ45056.1"/>
    <property type="molecule type" value="Genomic_DNA"/>
</dbReference>
<reference evidence="4 5" key="1">
    <citation type="journal article" date="2010" name="Science">
        <title>Genomic analysis of organismal complexity in the multicellular green alga Volvox carteri.</title>
        <authorList>
            <person name="Prochnik S.E."/>
            <person name="Umen J."/>
            <person name="Nedelcu A.M."/>
            <person name="Hallmann A."/>
            <person name="Miller S.M."/>
            <person name="Nishii I."/>
            <person name="Ferris P."/>
            <person name="Kuo A."/>
            <person name="Mitros T."/>
            <person name="Fritz-Laylin L.K."/>
            <person name="Hellsten U."/>
            <person name="Chapman J."/>
            <person name="Simakov O."/>
            <person name="Rensing S.A."/>
            <person name="Terry A."/>
            <person name="Pangilinan J."/>
            <person name="Kapitonov V."/>
            <person name="Jurka J."/>
            <person name="Salamov A."/>
            <person name="Shapiro H."/>
            <person name="Schmutz J."/>
            <person name="Grimwood J."/>
            <person name="Lindquist E."/>
            <person name="Lucas S."/>
            <person name="Grigoriev I.V."/>
            <person name="Schmitt R."/>
            <person name="Kirk D."/>
            <person name="Rokhsar D.S."/>
        </authorList>
    </citation>
    <scope>NUCLEOTIDE SEQUENCE [LARGE SCALE GENOMIC DNA]</scope>
    <source>
        <strain evidence="5">f. Nagariensis / Eve</strain>
    </source>
</reference>
<accession>D8U5T5</accession>
<evidence type="ECO:0000256" key="2">
    <source>
        <dbReference type="SAM" id="Phobius"/>
    </source>
</evidence>
<keyword evidence="3" id="KW-0732">Signal</keyword>
<evidence type="ECO:0000313" key="5">
    <source>
        <dbReference type="Proteomes" id="UP000001058"/>
    </source>
</evidence>
<evidence type="ECO:0000313" key="4">
    <source>
        <dbReference type="EMBL" id="EFJ45056.1"/>
    </source>
</evidence>
<feature type="signal peptide" evidence="3">
    <location>
        <begin position="1"/>
        <end position="23"/>
    </location>
</feature>
<protein>
    <submittedName>
        <fullName evidence="4">Uncharacterized protein</fullName>
    </submittedName>
</protein>
<dbReference type="AlphaFoldDB" id="D8U5T5"/>
<dbReference type="InParanoid" id="D8U5T5"/>
<dbReference type="KEGG" id="vcn:VOLCADRAFT_94804"/>
<gene>
    <name evidence="4" type="ORF">VOLCADRAFT_94804</name>
</gene>
<sequence length="275" mass="29815">MRHAVLMLLQAIALLLLARTTVAAKYNLTGTVKAVLVASNEPPGVMCGVPGICKPATVTIPARTLWYWCGFQTTHRTIYEVTTNNKNITISTVYMTRQTVLEECALSPDADITYAGENCTPIPESSCSSKATCSVRLFGLVFPDDSCLIMINNKNSAINATVQINNFFDRPRYFGTVFVLFFAVVGGLAVVSNVAWQFYNIIIAPVNRHHEPVKVKREDPIKKDLESDSSGPSSGSAGGGGAAAARPGWYQNATVFFPKILAKLRPTQQSNGHKA</sequence>
<dbReference type="GeneID" id="9617116"/>
<evidence type="ECO:0000256" key="3">
    <source>
        <dbReference type="SAM" id="SignalP"/>
    </source>
</evidence>
<organism evidence="5">
    <name type="scientific">Volvox carteri f. nagariensis</name>
    <dbReference type="NCBI Taxonomy" id="3068"/>
    <lineage>
        <taxon>Eukaryota</taxon>
        <taxon>Viridiplantae</taxon>
        <taxon>Chlorophyta</taxon>
        <taxon>core chlorophytes</taxon>
        <taxon>Chlorophyceae</taxon>
        <taxon>CS clade</taxon>
        <taxon>Chlamydomonadales</taxon>
        <taxon>Volvocaceae</taxon>
        <taxon>Volvox</taxon>
    </lineage>
</organism>
<dbReference type="OrthoDB" id="538141at2759"/>
<name>D8U5T5_VOLCA</name>
<evidence type="ECO:0000256" key="1">
    <source>
        <dbReference type="SAM" id="MobiDB-lite"/>
    </source>
</evidence>
<feature type="transmembrane region" description="Helical" evidence="2">
    <location>
        <begin position="173"/>
        <end position="199"/>
    </location>
</feature>
<keyword evidence="5" id="KW-1185">Reference proteome</keyword>
<feature type="region of interest" description="Disordered" evidence="1">
    <location>
        <begin position="218"/>
        <end position="245"/>
    </location>
</feature>
<feature type="chain" id="PRO_5003124188" evidence="3">
    <location>
        <begin position="24"/>
        <end position="275"/>
    </location>
</feature>
<keyword evidence="2" id="KW-1133">Transmembrane helix</keyword>
<keyword evidence="2" id="KW-0472">Membrane</keyword>
<dbReference type="RefSeq" id="XP_002954027.1">
    <property type="nucleotide sequence ID" value="XM_002953981.1"/>
</dbReference>
<dbReference type="Proteomes" id="UP000001058">
    <property type="component" value="Unassembled WGS sequence"/>
</dbReference>